<keyword evidence="2 6" id="KW-0812">Transmembrane</keyword>
<dbReference type="EMBL" id="PDJH01000001">
    <property type="protein sequence ID" value="PFG36964.1"/>
    <property type="molecule type" value="Genomic_DNA"/>
</dbReference>
<dbReference type="Gene3D" id="1.20.1250.20">
    <property type="entry name" value="MFS general substrate transporter like domains"/>
    <property type="match status" value="1"/>
</dbReference>
<feature type="transmembrane region" description="Helical" evidence="6">
    <location>
        <begin position="20"/>
        <end position="43"/>
    </location>
</feature>
<accession>A0A2A9EDG9</accession>
<feature type="region of interest" description="Disordered" evidence="5">
    <location>
        <begin position="211"/>
        <end position="234"/>
    </location>
</feature>
<dbReference type="InterPro" id="IPR011701">
    <property type="entry name" value="MFS"/>
</dbReference>
<sequence length="415" mass="40853">MAIAPEQPEIAHAQRRTLRVLVGAQLLSGAGLAAGVTVGALLAQDLLGSTALSGLPTALFAAGGALAAAGVGRVSQTRGRRPGLALGYLAGALGAVGVIVAAVLGSGVLLLAALFVYGAGNATNLQARYAGADLATAASRGRAVSTVLVATTLGAVAGPNLVEVMGDVADAVSIPHLAGPFLLAAVAYGAAAAILAVALRPDPLLLARERAAAQPAQPSPGDTQDDGAHGSAPGVRLGATTMVVTQVVMAAIMTMTPIHMKAHGHGLGATGLVIAIHVGAMYLPSPLSGSLVDRLGSRVVAGLAGLTLLAASLVAWLAPESSVPWLAFALALLGLGWSLGLVAGTTAVAENLPLERRARTQGSVDVLVSLGGAGAGVLSGVVVSAWSYGTLCVLGGVVAIILVALLALFRPRPTR</sequence>
<comment type="caution">
    <text evidence="8">The sequence shown here is derived from an EMBL/GenBank/DDBJ whole genome shotgun (WGS) entry which is preliminary data.</text>
</comment>
<evidence type="ECO:0000256" key="6">
    <source>
        <dbReference type="SAM" id="Phobius"/>
    </source>
</evidence>
<feature type="transmembrane region" description="Helical" evidence="6">
    <location>
        <begin position="295"/>
        <end position="317"/>
    </location>
</feature>
<dbReference type="Pfam" id="PF07690">
    <property type="entry name" value="MFS_1"/>
    <property type="match status" value="1"/>
</dbReference>
<dbReference type="PANTHER" id="PTHR23534:SF1">
    <property type="entry name" value="MAJOR FACILITATOR SUPERFAMILY PROTEIN"/>
    <property type="match status" value="1"/>
</dbReference>
<evidence type="ECO:0000259" key="7">
    <source>
        <dbReference type="PROSITE" id="PS50850"/>
    </source>
</evidence>
<feature type="transmembrane region" description="Helical" evidence="6">
    <location>
        <begin position="364"/>
        <end position="382"/>
    </location>
</feature>
<feature type="compositionally biased region" description="Low complexity" evidence="5">
    <location>
        <begin position="211"/>
        <end position="220"/>
    </location>
</feature>
<dbReference type="InterPro" id="IPR020846">
    <property type="entry name" value="MFS_dom"/>
</dbReference>
<feature type="domain" description="Major facilitator superfamily (MFS) profile" evidence="7">
    <location>
        <begin position="17"/>
        <end position="414"/>
    </location>
</feature>
<evidence type="ECO:0000256" key="3">
    <source>
        <dbReference type="ARBA" id="ARBA00022989"/>
    </source>
</evidence>
<reference evidence="8 9" key="1">
    <citation type="submission" date="2017-10" db="EMBL/GenBank/DDBJ databases">
        <title>Sequencing the genomes of 1000 actinobacteria strains.</title>
        <authorList>
            <person name="Klenk H.-P."/>
        </authorList>
    </citation>
    <scope>NUCLEOTIDE SEQUENCE [LARGE SCALE GENOMIC DNA]</scope>
    <source>
        <strain evidence="8 9">DSM 21574</strain>
    </source>
</reference>
<evidence type="ECO:0000256" key="1">
    <source>
        <dbReference type="ARBA" id="ARBA00004651"/>
    </source>
</evidence>
<dbReference type="Proteomes" id="UP000221394">
    <property type="component" value="Unassembled WGS sequence"/>
</dbReference>
<keyword evidence="9" id="KW-1185">Reference proteome</keyword>
<feature type="transmembrane region" description="Helical" evidence="6">
    <location>
        <begin position="264"/>
        <end position="283"/>
    </location>
</feature>
<keyword evidence="4 6" id="KW-0472">Membrane</keyword>
<dbReference type="GO" id="GO:0022857">
    <property type="term" value="F:transmembrane transporter activity"/>
    <property type="evidence" value="ECO:0007669"/>
    <property type="project" value="InterPro"/>
</dbReference>
<keyword evidence="3 6" id="KW-1133">Transmembrane helix</keyword>
<feature type="transmembrane region" description="Helical" evidence="6">
    <location>
        <begin position="55"/>
        <end position="74"/>
    </location>
</feature>
<organism evidence="8 9">
    <name type="scientific">Flavimobilis soli</name>
    <dbReference type="NCBI Taxonomy" id="442709"/>
    <lineage>
        <taxon>Bacteria</taxon>
        <taxon>Bacillati</taxon>
        <taxon>Actinomycetota</taxon>
        <taxon>Actinomycetes</taxon>
        <taxon>Micrococcales</taxon>
        <taxon>Jonesiaceae</taxon>
        <taxon>Flavimobilis</taxon>
    </lineage>
</organism>
<protein>
    <submittedName>
        <fullName evidence="8">Putative MFS family arabinose efflux permease</fullName>
    </submittedName>
</protein>
<evidence type="ECO:0000313" key="9">
    <source>
        <dbReference type="Proteomes" id="UP000221394"/>
    </source>
</evidence>
<proteinExistence type="predicted"/>
<dbReference type="AlphaFoldDB" id="A0A2A9EDG9"/>
<feature type="transmembrane region" description="Helical" evidence="6">
    <location>
        <begin position="177"/>
        <end position="199"/>
    </location>
</feature>
<feature type="transmembrane region" description="Helical" evidence="6">
    <location>
        <begin position="237"/>
        <end position="258"/>
    </location>
</feature>
<evidence type="ECO:0000313" key="8">
    <source>
        <dbReference type="EMBL" id="PFG36964.1"/>
    </source>
</evidence>
<gene>
    <name evidence="8" type="ORF">ATL41_1707</name>
</gene>
<dbReference type="GO" id="GO:0005886">
    <property type="term" value="C:plasma membrane"/>
    <property type="evidence" value="ECO:0007669"/>
    <property type="project" value="UniProtKB-SubCell"/>
</dbReference>
<dbReference type="SUPFAM" id="SSF103473">
    <property type="entry name" value="MFS general substrate transporter"/>
    <property type="match status" value="1"/>
</dbReference>
<dbReference type="PANTHER" id="PTHR23534">
    <property type="entry name" value="MFS PERMEASE"/>
    <property type="match status" value="1"/>
</dbReference>
<dbReference type="RefSeq" id="WP_219810376.1">
    <property type="nucleotide sequence ID" value="NZ_PDJH01000001.1"/>
</dbReference>
<evidence type="ECO:0000256" key="5">
    <source>
        <dbReference type="SAM" id="MobiDB-lite"/>
    </source>
</evidence>
<name>A0A2A9EDG9_9MICO</name>
<evidence type="ECO:0000256" key="4">
    <source>
        <dbReference type="ARBA" id="ARBA00023136"/>
    </source>
</evidence>
<feature type="transmembrane region" description="Helical" evidence="6">
    <location>
        <begin position="323"/>
        <end position="343"/>
    </location>
</feature>
<dbReference type="PROSITE" id="PS50850">
    <property type="entry name" value="MFS"/>
    <property type="match status" value="1"/>
</dbReference>
<feature type="transmembrane region" description="Helical" evidence="6">
    <location>
        <begin position="86"/>
        <end position="119"/>
    </location>
</feature>
<comment type="subcellular location">
    <subcellularLocation>
        <location evidence="1">Cell membrane</location>
        <topology evidence="1">Multi-pass membrane protein</topology>
    </subcellularLocation>
</comment>
<dbReference type="InterPro" id="IPR036259">
    <property type="entry name" value="MFS_trans_sf"/>
</dbReference>
<evidence type="ECO:0000256" key="2">
    <source>
        <dbReference type="ARBA" id="ARBA00022692"/>
    </source>
</evidence>
<feature type="transmembrane region" description="Helical" evidence="6">
    <location>
        <begin position="388"/>
        <end position="409"/>
    </location>
</feature>